<dbReference type="HOGENOM" id="CLU_2938162_0_0_6"/>
<evidence type="ECO:0000313" key="1">
    <source>
        <dbReference type="EMBL" id="AAY91629.1"/>
    </source>
</evidence>
<dbReference type="SUPFAM" id="SSF51735">
    <property type="entry name" value="NAD(P)-binding Rossmann-fold domains"/>
    <property type="match status" value="1"/>
</dbReference>
<dbReference type="EMBL" id="CP000076">
    <property type="protein sequence ID" value="AAY91629.1"/>
    <property type="molecule type" value="Genomic_DNA"/>
</dbReference>
<dbReference type="InterPro" id="IPR036291">
    <property type="entry name" value="NAD(P)-bd_dom_sf"/>
</dbReference>
<protein>
    <submittedName>
        <fullName evidence="1">Putative lipoprotein</fullName>
    </submittedName>
</protein>
<keyword evidence="1" id="KW-0449">Lipoprotein</keyword>
<dbReference type="PROSITE" id="PS51257">
    <property type="entry name" value="PROKAR_LIPOPROTEIN"/>
    <property type="match status" value="1"/>
</dbReference>
<evidence type="ECO:0000313" key="2">
    <source>
        <dbReference type="Proteomes" id="UP000008540"/>
    </source>
</evidence>
<proteinExistence type="predicted"/>
<reference evidence="1 2" key="1">
    <citation type="journal article" date="2005" name="Nat. Biotechnol.">
        <title>Complete genome sequence of the plant commensal Pseudomonas fluorescens Pf-5.</title>
        <authorList>
            <person name="Paulsen I.T."/>
            <person name="Press C.M."/>
            <person name="Ravel J."/>
            <person name="Kobayashi D.Y."/>
            <person name="Myers G.S."/>
            <person name="Mavrodi D.V."/>
            <person name="DeBoy R.T."/>
            <person name="Seshadri R."/>
            <person name="Ren Q."/>
            <person name="Madupu R."/>
            <person name="Dodson R.J."/>
            <person name="Durkin A.S."/>
            <person name="Brinkac L.M."/>
            <person name="Daugherty S.C."/>
            <person name="Sullivan S.A."/>
            <person name="Rosovitz M.J."/>
            <person name="Gwinn M.L."/>
            <person name="Zhou L."/>
            <person name="Schneider D.J."/>
            <person name="Cartinhour S.W."/>
            <person name="Nelson W.C."/>
            <person name="Weidman J."/>
            <person name="Watkins K."/>
            <person name="Tran K."/>
            <person name="Khouri H."/>
            <person name="Pierson E.A."/>
            <person name="Pierson L.S.III."/>
            <person name="Thomashow L.S."/>
            <person name="Loper J.E."/>
        </authorList>
    </citation>
    <scope>NUCLEOTIDE SEQUENCE [LARGE SCALE GENOMIC DNA]</scope>
    <source>
        <strain evidence="2">ATCC BAA-477 / NRRL B-23932 / Pf-5</strain>
    </source>
</reference>
<dbReference type="Proteomes" id="UP000008540">
    <property type="component" value="Chromosome"/>
</dbReference>
<name>Q4KE70_PSEF5</name>
<dbReference type="Gene3D" id="3.40.50.720">
    <property type="entry name" value="NAD(P)-binding Rossmann-like Domain"/>
    <property type="match status" value="1"/>
</dbReference>
<dbReference type="KEGG" id="pfl:PFL_2356"/>
<accession>Q4KE70</accession>
<sequence>MREIGWEAAVRRVVYVSSVASVGCKGQRLDESSWSRDQQTPYCRSKILSERAAWRNSTFD</sequence>
<organism evidence="1 2">
    <name type="scientific">Pseudomonas fluorescens (strain ATCC BAA-477 / NRRL B-23932 / Pf-5)</name>
    <dbReference type="NCBI Taxonomy" id="220664"/>
    <lineage>
        <taxon>Bacteria</taxon>
        <taxon>Pseudomonadati</taxon>
        <taxon>Pseudomonadota</taxon>
        <taxon>Gammaproteobacteria</taxon>
        <taxon>Pseudomonadales</taxon>
        <taxon>Pseudomonadaceae</taxon>
        <taxon>Pseudomonas</taxon>
    </lineage>
</organism>
<dbReference type="AlphaFoldDB" id="Q4KE70"/>
<gene>
    <name evidence="1" type="ordered locus">PFL_2356</name>
</gene>